<dbReference type="Pfam" id="PF00920">
    <property type="entry name" value="ILVD_EDD_N"/>
    <property type="match status" value="1"/>
</dbReference>
<dbReference type="InterPro" id="IPR020558">
    <property type="entry name" value="DiOHA_6PGluconate_deHydtase_CS"/>
</dbReference>
<dbReference type="GO" id="GO:0004160">
    <property type="term" value="F:dihydroxy-acid dehydratase activity"/>
    <property type="evidence" value="ECO:0007669"/>
    <property type="project" value="UniProtKB-EC"/>
</dbReference>
<organism evidence="9 10">
    <name type="scientific">Bordetella pseudohinzii</name>
    <dbReference type="NCBI Taxonomy" id="1331258"/>
    <lineage>
        <taxon>Bacteria</taxon>
        <taxon>Pseudomonadati</taxon>
        <taxon>Pseudomonadota</taxon>
        <taxon>Betaproteobacteria</taxon>
        <taxon>Burkholderiales</taxon>
        <taxon>Alcaligenaceae</taxon>
        <taxon>Bordetella</taxon>
    </lineage>
</organism>
<keyword evidence="2" id="KW-0479">Metal-binding</keyword>
<dbReference type="EMBL" id="CP016440">
    <property type="protein sequence ID" value="ANY15809.1"/>
    <property type="molecule type" value="Genomic_DNA"/>
</dbReference>
<dbReference type="EMBL" id="CYTV01000001">
    <property type="protein sequence ID" value="CUI43045.1"/>
    <property type="molecule type" value="Genomic_DNA"/>
</dbReference>
<dbReference type="RefSeq" id="WP_043207703.1">
    <property type="nucleotide sequence ID" value="NZ_CAJGUP010000049.1"/>
</dbReference>
<dbReference type="NCBIfam" id="NF009560">
    <property type="entry name" value="PRK13017.1"/>
    <property type="match status" value="1"/>
</dbReference>
<dbReference type="GO" id="GO:0046872">
    <property type="term" value="F:metal ion binding"/>
    <property type="evidence" value="ECO:0007669"/>
    <property type="project" value="UniProtKB-KW"/>
</dbReference>
<dbReference type="Proteomes" id="UP000053096">
    <property type="component" value="Unassembled WGS sequence"/>
</dbReference>
<protein>
    <submittedName>
        <fullName evidence="9">Dihydroxy-acid dehydratase</fullName>
        <ecNumber evidence="9">4.2.1.9</ecNumber>
    </submittedName>
</protein>
<dbReference type="AlphaFoldDB" id="A0A0J6C1W4"/>
<keyword evidence="5 9" id="KW-0456">Lyase</keyword>
<accession>A0A0M9I001</accession>
<dbReference type="InterPro" id="IPR052352">
    <property type="entry name" value="Sugar_Degrad_Dehydratases"/>
</dbReference>
<dbReference type="NCBIfam" id="NF009559">
    <property type="entry name" value="PRK13016.1"/>
    <property type="match status" value="1"/>
</dbReference>
<dbReference type="KEGG" id="bpdz:BBN53_07805"/>
<evidence type="ECO:0000313" key="8">
    <source>
        <dbReference type="EMBL" id="ANY15809.1"/>
    </source>
</evidence>
<evidence type="ECO:0000256" key="2">
    <source>
        <dbReference type="ARBA" id="ARBA00022723"/>
    </source>
</evidence>
<evidence type="ECO:0000313" key="10">
    <source>
        <dbReference type="Proteomes" id="UP000053096"/>
    </source>
</evidence>
<keyword evidence="4" id="KW-0411">Iron-sulfur</keyword>
<evidence type="ECO:0000259" key="7">
    <source>
        <dbReference type="Pfam" id="PF24877"/>
    </source>
</evidence>
<dbReference type="InterPro" id="IPR042096">
    <property type="entry name" value="Dihydro-acid_dehy_C"/>
</dbReference>
<dbReference type="FunFam" id="3.50.30.80:FF:000001">
    <property type="entry name" value="Dihydroxy-acid dehydratase"/>
    <property type="match status" value="1"/>
</dbReference>
<evidence type="ECO:0000256" key="3">
    <source>
        <dbReference type="ARBA" id="ARBA00023004"/>
    </source>
</evidence>
<dbReference type="Pfam" id="PF24877">
    <property type="entry name" value="ILV_EDD_C"/>
    <property type="match status" value="1"/>
</dbReference>
<reference evidence="9 10" key="1">
    <citation type="submission" date="2015-09" db="EMBL/GenBank/DDBJ databases">
        <authorList>
            <person name="Jackson K.R."/>
            <person name="Lunt B.L."/>
            <person name="Fisher J.N.B."/>
            <person name="Gardner A.V."/>
            <person name="Bailey M.E."/>
            <person name="Deus L.M."/>
            <person name="Earl A.S."/>
            <person name="Gibby P.D."/>
            <person name="Hartmann K.A."/>
            <person name="Liu J.E."/>
            <person name="Manci A.M."/>
            <person name="Nielsen D.A."/>
            <person name="Solomon M.B."/>
            <person name="Breakwell D.P."/>
            <person name="Burnett S.H."/>
            <person name="Grose J.H."/>
        </authorList>
    </citation>
    <scope>NUCLEOTIDE SEQUENCE [LARGE SCALE GENOMIC DNA]</scope>
    <source>
        <strain evidence="9 10">2789STDY5608636</strain>
    </source>
</reference>
<dbReference type="InterPro" id="IPR037237">
    <property type="entry name" value="IlvD/EDD_N"/>
</dbReference>
<evidence type="ECO:0000259" key="6">
    <source>
        <dbReference type="Pfam" id="PF00920"/>
    </source>
</evidence>
<dbReference type="SUPFAM" id="SSF52016">
    <property type="entry name" value="LeuD/IlvD-like"/>
    <property type="match status" value="1"/>
</dbReference>
<gene>
    <name evidence="9" type="primary">ilvD_1</name>
    <name evidence="8" type="ORF">BBN53_07805</name>
    <name evidence="9" type="ORF">ERS370011_00569</name>
</gene>
<keyword evidence="3" id="KW-0408">Iron</keyword>
<proteinExistence type="inferred from homology"/>
<dbReference type="PANTHER" id="PTHR43183:SF2">
    <property type="entry name" value="DIHYDROXY-ACID DEHYDRATASE"/>
    <property type="match status" value="1"/>
</dbReference>
<evidence type="ECO:0000256" key="4">
    <source>
        <dbReference type="ARBA" id="ARBA00023014"/>
    </source>
</evidence>
<evidence type="ECO:0000256" key="5">
    <source>
        <dbReference type="ARBA" id="ARBA00023239"/>
    </source>
</evidence>
<dbReference type="Gene3D" id="3.50.30.80">
    <property type="entry name" value="IlvD/EDD C-terminal domain-like"/>
    <property type="match status" value="1"/>
</dbReference>
<evidence type="ECO:0000313" key="11">
    <source>
        <dbReference type="Proteomes" id="UP000092950"/>
    </source>
</evidence>
<dbReference type="SUPFAM" id="SSF143975">
    <property type="entry name" value="IlvD/EDD N-terminal domain-like"/>
    <property type="match status" value="1"/>
</dbReference>
<accession>A0A0J6C1W4</accession>
<dbReference type="EC" id="4.2.1.9" evidence="9"/>
<evidence type="ECO:0000256" key="1">
    <source>
        <dbReference type="ARBA" id="ARBA00006486"/>
    </source>
</evidence>
<feature type="domain" description="Dihydroxy-acid/6-phosphogluconate dehydratase N-terminal" evidence="6">
    <location>
        <begin position="46"/>
        <end position="357"/>
    </location>
</feature>
<dbReference type="PANTHER" id="PTHR43183">
    <property type="entry name" value="HYPOTHETICAL DIHYDROXYACID DEHYDRATASE (EUROFUNG)-RELATED"/>
    <property type="match status" value="1"/>
</dbReference>
<dbReference type="NCBIfam" id="NF004784">
    <property type="entry name" value="PRK06131.1"/>
    <property type="match status" value="1"/>
</dbReference>
<dbReference type="OrthoDB" id="9807077at2"/>
<sequence>MSKPPKRKQPEELRSHRWYGVKDLRSFGHRSRTAQMGYHRSDYAGKPVIAIINTWSDINPCHSHFKQRVEEVKRGIWQAGGFPVEMPAMSLSEPFQKPTTMLYRNLLAMETEELLRSYPADGCVLMGGCDKTTPALLMGAISMDLPTIFVPAGPMLRGNWNGVTLGSGSDTWKYWAELRAGNITEEDWQGVEDGIARSPGHCMTMGTASTMTAAVETLGLCLSGYSSIPAPDSRHAQMASLTGKRIVEMVWQDLKPSDFLSAASFDNAVRAVLALSGSTNSVVHLIAMARRAGFDLDLDRFDALARSTPVLANLRPAGKYLMEDFYYAGGLRALLAQLGDLLDLGQGTVDGRSLGENIAGARVFNDDVIRGRDQALVPRDGLAVLRGNLAPDGAVIKPPAMEARLQVHTGPAVVFKDYNDMAERIDDPELDISADSVIVLQNAGPQGAPGMPEWGQLPIPQKLLKQGVRDMVRISDARMSGTSYGACVLHVAPEAYVGGPLALVRTGDLIALDVPGRRIDVLITDAEMAARRQAWQPPAPKFDRGFGVLYLKHIGQADSGCDFDFLQTRKAVEPGEPEIH</sequence>
<name>A0A0J6C1W4_9BORD</name>
<feature type="domain" description="Dihydroxy-acid/6-phosphogluconate dehydratase C-terminal" evidence="7">
    <location>
        <begin position="367"/>
        <end position="561"/>
    </location>
</feature>
<evidence type="ECO:0000313" key="9">
    <source>
        <dbReference type="EMBL" id="CUI43045.1"/>
    </source>
</evidence>
<comment type="similarity">
    <text evidence="1">Belongs to the IlvD/Edd family.</text>
</comment>
<dbReference type="InterPro" id="IPR056740">
    <property type="entry name" value="ILV_EDD_C"/>
</dbReference>
<dbReference type="Proteomes" id="UP000092950">
    <property type="component" value="Chromosome"/>
</dbReference>
<keyword evidence="11" id="KW-1185">Reference proteome</keyword>
<dbReference type="GO" id="GO:0051536">
    <property type="term" value="F:iron-sulfur cluster binding"/>
    <property type="evidence" value="ECO:0007669"/>
    <property type="project" value="UniProtKB-KW"/>
</dbReference>
<dbReference type="InterPro" id="IPR000581">
    <property type="entry name" value="ILV_EDD_N"/>
</dbReference>
<dbReference type="PROSITE" id="PS00886">
    <property type="entry name" value="ILVD_EDD_1"/>
    <property type="match status" value="1"/>
</dbReference>
<reference evidence="8 11" key="2">
    <citation type="submission" date="2016-07" db="EMBL/GenBank/DDBJ databases">
        <title>Complete genome sequences of Bordetella pseudohinzii.</title>
        <authorList>
            <person name="Spilker T."/>
            <person name="Darrah R."/>
            <person name="LiPuma J.J."/>
        </authorList>
    </citation>
    <scope>NUCLEOTIDE SEQUENCE [LARGE SCALE GENOMIC DNA]</scope>
    <source>
        <strain evidence="8 11">HI4681</strain>
    </source>
</reference>